<evidence type="ECO:0000256" key="2">
    <source>
        <dbReference type="ARBA" id="ARBA00009820"/>
    </source>
</evidence>
<dbReference type="HAMAP" id="MF_00671">
    <property type="entry name" value="TolB"/>
    <property type="match status" value="1"/>
</dbReference>
<dbReference type="GO" id="GO:0017038">
    <property type="term" value="P:protein import"/>
    <property type="evidence" value="ECO:0007669"/>
    <property type="project" value="InterPro"/>
</dbReference>
<dbReference type="Gene3D" id="3.40.50.10070">
    <property type="entry name" value="TolB, N-terminal domain"/>
    <property type="match status" value="1"/>
</dbReference>
<dbReference type="Gene3D" id="2.120.10.30">
    <property type="entry name" value="TolB, C-terminal domain"/>
    <property type="match status" value="1"/>
</dbReference>
<evidence type="ECO:0000256" key="3">
    <source>
        <dbReference type="ARBA" id="ARBA00022729"/>
    </source>
</evidence>
<evidence type="ECO:0000256" key="1">
    <source>
        <dbReference type="ARBA" id="ARBA00004418"/>
    </source>
</evidence>
<comment type="similarity">
    <text evidence="2">Belongs to the TolB family.</text>
</comment>
<reference evidence="6" key="1">
    <citation type="submission" date="2019-03" db="EMBL/GenBank/DDBJ databases">
        <title>Lake Tanganyika Metagenome-Assembled Genomes (MAGs).</title>
        <authorList>
            <person name="Tran P."/>
        </authorList>
    </citation>
    <scope>NUCLEOTIDE SEQUENCE</scope>
    <source>
        <strain evidence="6">K_DeepCast_65m_m2_066</strain>
    </source>
</reference>
<dbReference type="InterPro" id="IPR014167">
    <property type="entry name" value="Tol-Pal_TolB"/>
</dbReference>
<evidence type="ECO:0000313" key="6">
    <source>
        <dbReference type="EMBL" id="MBM3222617.1"/>
    </source>
</evidence>
<proteinExistence type="inferred from homology"/>
<dbReference type="AlphaFoldDB" id="A0A937VXA5"/>
<dbReference type="PANTHER" id="PTHR36842:SF1">
    <property type="entry name" value="PROTEIN TOLB"/>
    <property type="match status" value="1"/>
</dbReference>
<accession>A0A937VXA5</accession>
<comment type="caution">
    <text evidence="6">The sequence shown here is derived from an EMBL/GenBank/DDBJ whole genome shotgun (WGS) entry which is preliminary data.</text>
</comment>
<dbReference type="InterPro" id="IPR011659">
    <property type="entry name" value="WD40"/>
</dbReference>
<dbReference type="Pfam" id="PF04052">
    <property type="entry name" value="TolB_N"/>
    <property type="match status" value="1"/>
</dbReference>
<dbReference type="GO" id="GO:0042597">
    <property type="term" value="C:periplasmic space"/>
    <property type="evidence" value="ECO:0007669"/>
    <property type="project" value="UniProtKB-SubCell"/>
</dbReference>
<dbReference type="Pfam" id="PF26549">
    <property type="entry name" value="Tricorn_N"/>
    <property type="match status" value="1"/>
</dbReference>
<sequence length="439" mass="47625">MQKHFLRGGGILLISLVTWWACALAQTRVQIDIEKQSGAELPAIAVPGLLSEGVDPAGQQIRLVLQQDMKYTGLFRVADASAYPETLQAVDQLQYPAWASSGIVAVITGRLGNAPGENQLSLQLALHDIAQQRMRINNNFNGPKIRHREMAHRFSDLVYRELTGDAGPFDTQVLCVSVGKSKGSKDIIIMDYDGHGARPLVGDGGLNLSPALSPNGTLLAYTSYRSGNPNIYVRNLLTGAEERLTSGVGLAMAGSWSPDGRYLALSHTIDGNSEIFLYDTRSKQMKRLTNDWGIDVSPTFAPDGKRLAFVSDRSGSPQVYVMDVQGGAPVRITYEGRYNTAPAWSPRDNTLAFVGRADEDRSLGVYTIRADGNGQSRLGGGPNPDAPVWAPNGRFVMYTSTQGGSRQRYMMRDDGQANHLLPASGPGCLTSQWVARTAR</sequence>
<dbReference type="SUPFAM" id="SSF69304">
    <property type="entry name" value="Tricorn protease N-terminal domain"/>
    <property type="match status" value="1"/>
</dbReference>
<keyword evidence="3" id="KW-0732">Signal</keyword>
<comment type="subcellular location">
    <subcellularLocation>
        <location evidence="1">Periplasm</location>
    </subcellularLocation>
</comment>
<dbReference type="SUPFAM" id="SSF52964">
    <property type="entry name" value="TolB, N-terminal domain"/>
    <property type="match status" value="1"/>
</dbReference>
<dbReference type="EMBL" id="VGLS01000036">
    <property type="protein sequence ID" value="MBM3222617.1"/>
    <property type="molecule type" value="Genomic_DNA"/>
</dbReference>
<name>A0A937VXA5_UNCTE</name>
<dbReference type="Proteomes" id="UP000712673">
    <property type="component" value="Unassembled WGS sequence"/>
</dbReference>
<keyword evidence="4" id="KW-0574">Periplasm</keyword>
<dbReference type="PANTHER" id="PTHR36842">
    <property type="entry name" value="PROTEIN TOLB HOMOLOG"/>
    <property type="match status" value="1"/>
</dbReference>
<dbReference type="Pfam" id="PF07676">
    <property type="entry name" value="PD40"/>
    <property type="match status" value="1"/>
</dbReference>
<dbReference type="NCBIfam" id="TIGR02800">
    <property type="entry name" value="propeller_TolB"/>
    <property type="match status" value="1"/>
</dbReference>
<feature type="domain" description="TolB N-terminal" evidence="5">
    <location>
        <begin position="30"/>
        <end position="133"/>
    </location>
</feature>
<dbReference type="InterPro" id="IPR011042">
    <property type="entry name" value="6-blade_b-propeller_TolB-like"/>
</dbReference>
<protein>
    <submittedName>
        <fullName evidence="6">Tol-Pal system beta propeller repeat protein TolB</fullName>
    </submittedName>
</protein>
<evidence type="ECO:0000313" key="7">
    <source>
        <dbReference type="Proteomes" id="UP000712673"/>
    </source>
</evidence>
<gene>
    <name evidence="6" type="primary">tolB</name>
    <name evidence="6" type="ORF">FJZ47_02265</name>
</gene>
<dbReference type="InterPro" id="IPR007195">
    <property type="entry name" value="TolB_N"/>
</dbReference>
<evidence type="ECO:0000259" key="5">
    <source>
        <dbReference type="Pfam" id="PF04052"/>
    </source>
</evidence>
<evidence type="ECO:0000256" key="4">
    <source>
        <dbReference type="ARBA" id="ARBA00022764"/>
    </source>
</evidence>
<organism evidence="6 7">
    <name type="scientific">Tectimicrobiota bacterium</name>
    <dbReference type="NCBI Taxonomy" id="2528274"/>
    <lineage>
        <taxon>Bacteria</taxon>
        <taxon>Pseudomonadati</taxon>
        <taxon>Nitrospinota/Tectimicrobiota group</taxon>
        <taxon>Candidatus Tectimicrobiota</taxon>
    </lineage>
</organism>